<dbReference type="OrthoDB" id="5596992at2759"/>
<dbReference type="eggNOG" id="ENOG502S30I">
    <property type="taxonomic scope" value="Eukaryota"/>
</dbReference>
<dbReference type="FunCoup" id="G0VC38">
    <property type="interactions" value="38"/>
</dbReference>
<dbReference type="KEGG" id="ncs:NCAS_0C00550"/>
<dbReference type="GO" id="GO:0003723">
    <property type="term" value="F:RNA binding"/>
    <property type="evidence" value="ECO:0007669"/>
    <property type="project" value="TreeGrafter"/>
</dbReference>
<keyword evidence="4" id="KW-1185">Reference proteome</keyword>
<reference key="2">
    <citation type="submission" date="2011-08" db="EMBL/GenBank/DDBJ databases">
        <title>Genome sequence of Naumovozyma castellii.</title>
        <authorList>
            <person name="Gordon J.L."/>
            <person name="Armisen D."/>
            <person name="Proux-Wera E."/>
            <person name="OhEigeartaigh S.S."/>
            <person name="Byrne K.P."/>
            <person name="Wolfe K.H."/>
        </authorList>
    </citation>
    <scope>NUCLEOTIDE SEQUENCE</scope>
    <source>
        <strain>Type strain:CBS 4309</strain>
    </source>
</reference>
<dbReference type="EMBL" id="HE576754">
    <property type="protein sequence ID" value="CCC69045.1"/>
    <property type="molecule type" value="Genomic_DNA"/>
</dbReference>
<dbReference type="Proteomes" id="UP000001640">
    <property type="component" value="Chromosome 3"/>
</dbReference>
<dbReference type="GO" id="GO:0032040">
    <property type="term" value="C:small-subunit processome"/>
    <property type="evidence" value="ECO:0007669"/>
    <property type="project" value="TreeGrafter"/>
</dbReference>
<dbReference type="GO" id="GO:0031428">
    <property type="term" value="C:box C/D methylation guide snoRNP complex"/>
    <property type="evidence" value="ECO:0007669"/>
    <property type="project" value="TreeGrafter"/>
</dbReference>
<proteinExistence type="predicted"/>
<dbReference type="Pfam" id="PF10307">
    <property type="entry name" value="HAD_SAK_1"/>
    <property type="match status" value="1"/>
</dbReference>
<dbReference type="HOGENOM" id="CLU_022771_1_1_1"/>
<dbReference type="Pfam" id="PF25108">
    <property type="entry name" value="YMR265C_C"/>
    <property type="match status" value="1"/>
</dbReference>
<name>G0VC38_NAUCA</name>
<dbReference type="InterPro" id="IPR056904">
    <property type="entry name" value="YMR265C_C"/>
</dbReference>
<dbReference type="GO" id="GO:1990259">
    <property type="term" value="F:histone H2AQ104 methyltransferase activity"/>
    <property type="evidence" value="ECO:0007669"/>
    <property type="project" value="TreeGrafter"/>
</dbReference>
<sequence>MPEYTHQPLLDWNSCPAQLNDLKTVPISSIKKLHVYDFDNTLYNSPQPTRELYSREVYQLVLHGLEGNNNGPYWWSEPSFLQQSFKDSLGTALYKYWNEKVIKLAKMSYAEPDTVSILMTGRRQDKFKELISDHLDLTRAIWNFSHSELEFNAVVLKRPIDGVDVSTIEYKKKCLVDFIKFYPNLEEVTVYDDRRNQLLKFKAFFNELPHKNNFQWFVIPVPPRTVRLVSEREYKFVMEMFDSYNAHKDPLKQLNVAWSARQTGYFLSVNAQRAVLQWSLNFLKSRNMESANKHLSRYPMFIPSMLLSSTMPQMEMVNVLTNNSKAILKKRGGWRKVIEDFYGQTGETVVRIKFTVTKIGIRLSSLDDRSPKLYYLAEPTNSDQYVWNYYSEFIIIGVDDAYYRDDVTASVLDNPKKGIRWYKPPTPLNIQTYFGTCAQLKIRR</sequence>
<dbReference type="OMA" id="WNSCACE"/>
<evidence type="ECO:0000259" key="1">
    <source>
        <dbReference type="Pfam" id="PF10307"/>
    </source>
</evidence>
<reference evidence="3 4" key="1">
    <citation type="journal article" date="2011" name="Proc. Natl. Acad. Sci. U.S.A.">
        <title>Evolutionary erosion of yeast sex chromosomes by mating-type switching accidents.</title>
        <authorList>
            <person name="Gordon J.L."/>
            <person name="Armisen D."/>
            <person name="Proux-Wera E."/>
            <person name="Oheigeartaigh S.S."/>
            <person name="Byrne K.P."/>
            <person name="Wolfe K.H."/>
        </authorList>
    </citation>
    <scope>NUCLEOTIDE SEQUENCE [LARGE SCALE GENOMIC DNA]</scope>
    <source>
        <strain evidence="4">ATCC 76901 / BCRC 22586 / CBS 4309 / NBRC 1992 / NRRL Y-12630</strain>
    </source>
</reference>
<organism evidence="3 4">
    <name type="scientific">Naumovozyma castellii</name>
    <name type="common">Yeast</name>
    <name type="synonym">Saccharomyces castellii</name>
    <dbReference type="NCBI Taxonomy" id="27288"/>
    <lineage>
        <taxon>Eukaryota</taxon>
        <taxon>Fungi</taxon>
        <taxon>Dikarya</taxon>
        <taxon>Ascomycota</taxon>
        <taxon>Saccharomycotina</taxon>
        <taxon>Saccharomycetes</taxon>
        <taxon>Saccharomycetales</taxon>
        <taxon>Saccharomycetaceae</taxon>
        <taxon>Naumovozyma</taxon>
    </lineage>
</organism>
<dbReference type="PANTHER" id="PTHR10335:SF26">
    <property type="entry name" value="AER281CP"/>
    <property type="match status" value="1"/>
</dbReference>
<dbReference type="AlphaFoldDB" id="G0VC38"/>
<dbReference type="InParanoid" id="G0VC38"/>
<evidence type="ECO:0000313" key="3">
    <source>
        <dbReference type="EMBL" id="CCC69045.1"/>
    </source>
</evidence>
<gene>
    <name evidence="3" type="primary">NCAS0C00550</name>
    <name evidence="3" type="ordered locus">NCAS_0C00550</name>
</gene>
<dbReference type="InterPro" id="IPR018812">
    <property type="entry name" value="SAK_HAD"/>
</dbReference>
<dbReference type="GO" id="GO:0008649">
    <property type="term" value="F:rRNA methyltransferase activity"/>
    <property type="evidence" value="ECO:0007669"/>
    <property type="project" value="TreeGrafter"/>
</dbReference>
<dbReference type="PANTHER" id="PTHR10335">
    <property type="entry name" value="RRNA 2-O-METHYLTRANSFERASE FIBRILLARIN"/>
    <property type="match status" value="1"/>
</dbReference>
<protein>
    <submittedName>
        <fullName evidence="3">Uncharacterized protein</fullName>
    </submittedName>
</protein>
<feature type="domain" description="YMR265C-like C-terminal" evidence="2">
    <location>
        <begin position="256"/>
        <end position="439"/>
    </location>
</feature>
<evidence type="ECO:0000259" key="2">
    <source>
        <dbReference type="Pfam" id="PF25108"/>
    </source>
</evidence>
<dbReference type="GO" id="GO:0000494">
    <property type="term" value="P:box C/D sno(s)RNA 3'-end processing"/>
    <property type="evidence" value="ECO:0007669"/>
    <property type="project" value="TreeGrafter"/>
</dbReference>
<dbReference type="GeneID" id="96902631"/>
<dbReference type="RefSeq" id="XP_003675414.1">
    <property type="nucleotide sequence ID" value="XM_003675366.1"/>
</dbReference>
<accession>G0VC38</accession>
<feature type="domain" description="Swiss Army Knife RNA repair protein HAD" evidence="1">
    <location>
        <begin position="45"/>
        <end position="246"/>
    </location>
</feature>
<evidence type="ECO:0000313" key="4">
    <source>
        <dbReference type="Proteomes" id="UP000001640"/>
    </source>
</evidence>